<reference evidence="2 3" key="1">
    <citation type="submission" date="2016-04" db="EMBL/GenBank/DDBJ databases">
        <title>Chloroflexus islandicus sp. nov., a thermophilic filamentous anoxygenic phototrophic bacterium from geyser Strokkur (Iceland).</title>
        <authorList>
            <person name="Gaisin V.A."/>
            <person name="Kalashnikov A.M."/>
            <person name="Sukhacheva M.V."/>
            <person name="Grouzdev D.S."/>
            <person name="Ivanov T.M."/>
            <person name="Kuznetsov B."/>
            <person name="Gorlenko V.M."/>
        </authorList>
    </citation>
    <scope>NUCLEOTIDE SEQUENCE [LARGE SCALE GENOMIC DNA]</scope>
    <source>
        <strain evidence="3">isl-2</strain>
    </source>
</reference>
<dbReference type="InterPro" id="IPR036249">
    <property type="entry name" value="Thioredoxin-like_sf"/>
</dbReference>
<evidence type="ECO:0000313" key="2">
    <source>
        <dbReference type="EMBL" id="OAN44623.1"/>
    </source>
</evidence>
<evidence type="ECO:0000313" key="3">
    <source>
        <dbReference type="Proteomes" id="UP000078287"/>
    </source>
</evidence>
<sequence>MRLRLILAMVLLVAVFISGCGRQAASPPAEAAPIAPVIAASELVVGLNRLPFGLLQGGVPLNDPNLSLDVTLYYVGPGGDRTQPVTTTKAVYRGQGLPVGLYVAYANLDRAGGWEAEIAIPQANGAQKSRIRLDVSERAFAPMVGDKAIPSRNLTAADVPALDQLTSDPRPDPDFYRMTIADAIASGKPFVVTFSTPSFCQTAVCAPNMSVLKQLKSEFGDRVNFIHVEVYPYPFGESYQQAKLVPAMQEWNLRTEPWTFLVDGNGVIQARYEGGITFDELRPAIAQLAAGQPVNPMP</sequence>
<evidence type="ECO:0000259" key="1">
    <source>
        <dbReference type="PROSITE" id="PS51352"/>
    </source>
</evidence>
<accession>A0A178M7W6</accession>
<proteinExistence type="predicted"/>
<organism evidence="2 3">
    <name type="scientific">Chloroflexus islandicus</name>
    <dbReference type="NCBI Taxonomy" id="1707952"/>
    <lineage>
        <taxon>Bacteria</taxon>
        <taxon>Bacillati</taxon>
        <taxon>Chloroflexota</taxon>
        <taxon>Chloroflexia</taxon>
        <taxon>Chloroflexales</taxon>
        <taxon>Chloroflexineae</taxon>
        <taxon>Chloroflexaceae</taxon>
        <taxon>Chloroflexus</taxon>
    </lineage>
</organism>
<dbReference type="InterPro" id="IPR012336">
    <property type="entry name" value="Thioredoxin-like_fold"/>
</dbReference>
<dbReference type="Gene3D" id="3.40.30.10">
    <property type="entry name" value="Glutaredoxin"/>
    <property type="match status" value="1"/>
</dbReference>
<dbReference type="SUPFAM" id="SSF52833">
    <property type="entry name" value="Thioredoxin-like"/>
    <property type="match status" value="1"/>
</dbReference>
<dbReference type="EMBL" id="LWQS01000063">
    <property type="protein sequence ID" value="OAN44623.1"/>
    <property type="molecule type" value="Genomic_DNA"/>
</dbReference>
<dbReference type="RefSeq" id="WP_066788862.1">
    <property type="nucleotide sequence ID" value="NZ_LWQS01000063.1"/>
</dbReference>
<comment type="caution">
    <text evidence="2">The sequence shown here is derived from an EMBL/GenBank/DDBJ whole genome shotgun (WGS) entry which is preliminary data.</text>
</comment>
<dbReference type="InterPro" id="IPR013766">
    <property type="entry name" value="Thioredoxin_domain"/>
</dbReference>
<dbReference type="PROSITE" id="PS51352">
    <property type="entry name" value="THIOREDOXIN_2"/>
    <property type="match status" value="1"/>
</dbReference>
<name>A0A178M7W6_9CHLR</name>
<dbReference type="OrthoDB" id="5178197at2"/>
<dbReference type="Pfam" id="PF13098">
    <property type="entry name" value="Thioredoxin_2"/>
    <property type="match status" value="1"/>
</dbReference>
<dbReference type="STRING" id="1707952.A6A03_16075"/>
<feature type="domain" description="Thioredoxin" evidence="1">
    <location>
        <begin position="142"/>
        <end position="290"/>
    </location>
</feature>
<dbReference type="Proteomes" id="UP000078287">
    <property type="component" value="Unassembled WGS sequence"/>
</dbReference>
<protein>
    <recommendedName>
        <fullName evidence="1">Thioredoxin domain-containing protein</fullName>
    </recommendedName>
</protein>
<gene>
    <name evidence="2" type="ORF">A6A03_16075</name>
</gene>
<keyword evidence="3" id="KW-1185">Reference proteome</keyword>
<dbReference type="PROSITE" id="PS51257">
    <property type="entry name" value="PROKAR_LIPOPROTEIN"/>
    <property type="match status" value="1"/>
</dbReference>
<dbReference type="AlphaFoldDB" id="A0A178M7W6"/>